<evidence type="ECO:0000313" key="7">
    <source>
        <dbReference type="Proteomes" id="UP000515292"/>
    </source>
</evidence>
<organism evidence="6 7">
    <name type="scientific">Sandaracinobacteroides saxicola</name>
    <dbReference type="NCBI Taxonomy" id="2759707"/>
    <lineage>
        <taxon>Bacteria</taxon>
        <taxon>Pseudomonadati</taxon>
        <taxon>Pseudomonadota</taxon>
        <taxon>Alphaproteobacteria</taxon>
        <taxon>Sphingomonadales</taxon>
        <taxon>Sphingosinicellaceae</taxon>
        <taxon>Sandaracinobacteroides</taxon>
    </lineage>
</organism>
<dbReference type="EMBL" id="CP059851">
    <property type="protein sequence ID" value="QMW22664.1"/>
    <property type="molecule type" value="Genomic_DNA"/>
</dbReference>
<reference evidence="6 7" key="1">
    <citation type="submission" date="2020-07" db="EMBL/GenBank/DDBJ databases">
        <title>Complete genome sequence for Sandaracinobacter sp. M6.</title>
        <authorList>
            <person name="Tang Y."/>
            <person name="Liu Q."/>
            <person name="Guo Z."/>
            <person name="Lei P."/>
            <person name="Huang B."/>
        </authorList>
    </citation>
    <scope>NUCLEOTIDE SEQUENCE [LARGE SCALE GENOMIC DNA]</scope>
    <source>
        <strain evidence="6 7">M6</strain>
    </source>
</reference>
<evidence type="ECO:0000256" key="4">
    <source>
        <dbReference type="SAM" id="Phobius"/>
    </source>
</evidence>
<dbReference type="AlphaFoldDB" id="A0A7G5IH22"/>
<dbReference type="PROSITE" id="PS51503">
    <property type="entry name" value="HIG1"/>
    <property type="match status" value="1"/>
</dbReference>
<protein>
    <submittedName>
        <fullName evidence="6">Twin transmembrane helix small protein</fullName>
    </submittedName>
</protein>
<keyword evidence="7" id="KW-1185">Reference proteome</keyword>
<dbReference type="RefSeq" id="WP_182295755.1">
    <property type="nucleotide sequence ID" value="NZ_CP059851.1"/>
</dbReference>
<evidence type="ECO:0000256" key="3">
    <source>
        <dbReference type="ARBA" id="ARBA00023136"/>
    </source>
</evidence>
<evidence type="ECO:0000313" key="6">
    <source>
        <dbReference type="EMBL" id="QMW22664.1"/>
    </source>
</evidence>
<proteinExistence type="predicted"/>
<keyword evidence="1 4" id="KW-0812">Transmembrane</keyword>
<feature type="transmembrane region" description="Helical" evidence="4">
    <location>
        <begin position="48"/>
        <end position="69"/>
    </location>
</feature>
<dbReference type="NCBIfam" id="NF033233">
    <property type="entry name" value="twin_helix"/>
    <property type="match status" value="1"/>
</dbReference>
<evidence type="ECO:0000256" key="1">
    <source>
        <dbReference type="ARBA" id="ARBA00022692"/>
    </source>
</evidence>
<dbReference type="KEGG" id="sand:H3309_15375"/>
<feature type="domain" description="HIG1" evidence="5">
    <location>
        <begin position="1"/>
        <end position="71"/>
    </location>
</feature>
<evidence type="ECO:0000256" key="2">
    <source>
        <dbReference type="ARBA" id="ARBA00022989"/>
    </source>
</evidence>
<dbReference type="Pfam" id="PF04588">
    <property type="entry name" value="HIG_1_N"/>
    <property type="match status" value="1"/>
</dbReference>
<sequence length="71" mass="7505">MSINTVLIAFIILAAIATAFVLVKGVINMAQGKDLSGERSNKFMTLRVVFQLLAIVFVILLLIVGGRGAGS</sequence>
<evidence type="ECO:0000259" key="5">
    <source>
        <dbReference type="PROSITE" id="PS51503"/>
    </source>
</evidence>
<dbReference type="InterPro" id="IPR007667">
    <property type="entry name" value="Hypoxia_induced_domain"/>
</dbReference>
<dbReference type="Proteomes" id="UP000515292">
    <property type="component" value="Chromosome"/>
</dbReference>
<accession>A0A7G5IH22</accession>
<name>A0A7G5IH22_9SPHN</name>
<keyword evidence="2 4" id="KW-1133">Transmembrane helix</keyword>
<feature type="transmembrane region" description="Helical" evidence="4">
    <location>
        <begin position="6"/>
        <end position="27"/>
    </location>
</feature>
<gene>
    <name evidence="6" type="ORF">H3309_15375</name>
</gene>
<keyword evidence="3 4" id="KW-0472">Membrane</keyword>